<keyword evidence="2" id="KW-0732">Signal</keyword>
<sequence length="125" mass="12895">MRALILAAVLAPGLAFAQSAPLTGPNAAAVHGQAPAGRQSLTSPAAGQAPRTAPAQPQRQAAARPRTRNTSPLGTVNPRTATGPAGGRTSASELRHEAQVNEAQRRQREATRRAVEAQDGVRLGR</sequence>
<gene>
    <name evidence="3" type="ORF">SAMN02745775_102277</name>
</gene>
<evidence type="ECO:0000256" key="1">
    <source>
        <dbReference type="SAM" id="MobiDB-lite"/>
    </source>
</evidence>
<feature type="compositionally biased region" description="Basic and acidic residues" evidence="1">
    <location>
        <begin position="93"/>
        <end position="116"/>
    </location>
</feature>
<dbReference type="EMBL" id="FOSQ01000002">
    <property type="protein sequence ID" value="SFK40268.1"/>
    <property type="molecule type" value="Genomic_DNA"/>
</dbReference>
<feature type="signal peptide" evidence="2">
    <location>
        <begin position="1"/>
        <end position="17"/>
    </location>
</feature>
<reference evidence="3 4" key="1">
    <citation type="submission" date="2016-10" db="EMBL/GenBank/DDBJ databases">
        <authorList>
            <person name="de Groot N.N."/>
        </authorList>
    </citation>
    <scope>NUCLEOTIDE SEQUENCE [LARGE SCALE GENOMIC DNA]</scope>
    <source>
        <strain evidence="3 4">DSM 19981</strain>
    </source>
</reference>
<evidence type="ECO:0000313" key="4">
    <source>
        <dbReference type="Proteomes" id="UP000199473"/>
    </source>
</evidence>
<feature type="compositionally biased region" description="Polar residues" evidence="1">
    <location>
        <begin position="69"/>
        <end position="80"/>
    </location>
</feature>
<organism evidence="3 4">
    <name type="scientific">Falsiroseomonas stagni DSM 19981</name>
    <dbReference type="NCBI Taxonomy" id="1123062"/>
    <lineage>
        <taxon>Bacteria</taxon>
        <taxon>Pseudomonadati</taxon>
        <taxon>Pseudomonadota</taxon>
        <taxon>Alphaproteobacteria</taxon>
        <taxon>Acetobacterales</taxon>
        <taxon>Roseomonadaceae</taxon>
        <taxon>Falsiroseomonas</taxon>
    </lineage>
</organism>
<feature type="compositionally biased region" description="Low complexity" evidence="1">
    <location>
        <begin position="44"/>
        <end position="64"/>
    </location>
</feature>
<evidence type="ECO:0000313" key="3">
    <source>
        <dbReference type="EMBL" id="SFK40268.1"/>
    </source>
</evidence>
<evidence type="ECO:0000256" key="2">
    <source>
        <dbReference type="SAM" id="SignalP"/>
    </source>
</evidence>
<feature type="chain" id="PRO_5011538444" evidence="2">
    <location>
        <begin position="18"/>
        <end position="125"/>
    </location>
</feature>
<dbReference type="RefSeq" id="WP_092958233.1">
    <property type="nucleotide sequence ID" value="NZ_FOSQ01000002.1"/>
</dbReference>
<dbReference type="AlphaFoldDB" id="A0A1I3Z836"/>
<accession>A0A1I3Z836</accession>
<feature type="region of interest" description="Disordered" evidence="1">
    <location>
        <begin position="24"/>
        <end position="125"/>
    </location>
</feature>
<proteinExistence type="predicted"/>
<protein>
    <submittedName>
        <fullName evidence="3">Uncharacterized protein</fullName>
    </submittedName>
</protein>
<keyword evidence="4" id="KW-1185">Reference proteome</keyword>
<name>A0A1I3Z836_9PROT</name>
<dbReference type="STRING" id="1123062.SAMN02745775_102277"/>
<dbReference type="Proteomes" id="UP000199473">
    <property type="component" value="Unassembled WGS sequence"/>
</dbReference>